<dbReference type="RefSeq" id="WP_192534645.1">
    <property type="nucleotide sequence ID" value="NZ_JACZHT010000006.1"/>
</dbReference>
<gene>
    <name evidence="2" type="ORF">IHV25_08235</name>
</gene>
<organism evidence="2 3">
    <name type="scientific">Phaeovibrio sulfidiphilus</name>
    <dbReference type="NCBI Taxonomy" id="1220600"/>
    <lineage>
        <taxon>Bacteria</taxon>
        <taxon>Pseudomonadati</taxon>
        <taxon>Pseudomonadota</taxon>
        <taxon>Alphaproteobacteria</taxon>
        <taxon>Rhodospirillales</taxon>
        <taxon>Rhodospirillaceae</taxon>
        <taxon>Phaeovibrio</taxon>
    </lineage>
</organism>
<name>A0A8J6YWB2_9PROT</name>
<evidence type="ECO:0000313" key="2">
    <source>
        <dbReference type="EMBL" id="MBE1237634.1"/>
    </source>
</evidence>
<dbReference type="EMBL" id="JACZHT010000006">
    <property type="protein sequence ID" value="MBE1237634.1"/>
    <property type="molecule type" value="Genomic_DNA"/>
</dbReference>
<reference evidence="2" key="1">
    <citation type="submission" date="2020-10" db="EMBL/GenBank/DDBJ databases">
        <title>Genome sequence of the unusual species of purple photosynthetic bacteria, Phaeovibrio sulfidiphilus DSM 23193, type strain.</title>
        <authorList>
            <person name="Kyndt J.A."/>
            <person name="Meyer T.E."/>
        </authorList>
    </citation>
    <scope>NUCLEOTIDE SEQUENCE</scope>
    <source>
        <strain evidence="2">DSM 23193</strain>
    </source>
</reference>
<sequence length="117" mass="12086">MDTPSAGDPGVSPEPAPVSGGVDTPEGADALPAYDPVRYCSMLSGLVQDSGEARRKCLLKEEEARIRLEGLPLPAELISECDSVARSMGGSYLVLLGCVEDTGVTSSETEPLPVPGP</sequence>
<evidence type="ECO:0000313" key="3">
    <source>
        <dbReference type="Proteomes" id="UP000631034"/>
    </source>
</evidence>
<protein>
    <submittedName>
        <fullName evidence="2">Uncharacterized protein</fullName>
    </submittedName>
</protein>
<dbReference type="AlphaFoldDB" id="A0A8J6YWB2"/>
<comment type="caution">
    <text evidence="2">The sequence shown here is derived from an EMBL/GenBank/DDBJ whole genome shotgun (WGS) entry which is preliminary data.</text>
</comment>
<accession>A0A8J6YWB2</accession>
<evidence type="ECO:0000256" key="1">
    <source>
        <dbReference type="SAM" id="MobiDB-lite"/>
    </source>
</evidence>
<keyword evidence="3" id="KW-1185">Reference proteome</keyword>
<dbReference type="Proteomes" id="UP000631034">
    <property type="component" value="Unassembled WGS sequence"/>
</dbReference>
<proteinExistence type="predicted"/>
<feature type="region of interest" description="Disordered" evidence="1">
    <location>
        <begin position="1"/>
        <end position="30"/>
    </location>
</feature>